<gene>
    <name evidence="1" type="ORF">GCM10008066_20770</name>
</gene>
<keyword evidence="2" id="KW-1185">Reference proteome</keyword>
<proteinExistence type="predicted"/>
<evidence type="ECO:0000313" key="1">
    <source>
        <dbReference type="EMBL" id="GGI19786.1"/>
    </source>
</evidence>
<comment type="caution">
    <text evidence="1">The sequence shown here is derived from an EMBL/GenBank/DDBJ whole genome shotgun (WGS) entry which is preliminary data.</text>
</comment>
<organism evidence="1 2">
    <name type="scientific">Oxalicibacterium faecigallinarum</name>
    <dbReference type="NCBI Taxonomy" id="573741"/>
    <lineage>
        <taxon>Bacteria</taxon>
        <taxon>Pseudomonadati</taxon>
        <taxon>Pseudomonadota</taxon>
        <taxon>Betaproteobacteria</taxon>
        <taxon>Burkholderiales</taxon>
        <taxon>Oxalobacteraceae</taxon>
        <taxon>Oxalicibacterium</taxon>
    </lineage>
</organism>
<accession>A0A8J3F393</accession>
<name>A0A8J3F393_9BURK</name>
<dbReference type="RefSeq" id="WP_188381290.1">
    <property type="nucleotide sequence ID" value="NZ_BMDI01000002.1"/>
</dbReference>
<sequence length="367" mass="41941">MIRSLWLILIVAWGIAHAADVRVVPITILDKQQDGPLYPRSLRMPFITLPDAAVAADINDRLFIGQLNGLAPAKLTDTLDSINLRLDGLAEQDFELVRLDRRILSLRFDAEGCGAYCESYSVAYSFDLKTGRKLNHTDLFTPSGMHMVAEKMRREKQRLYRNQIAALQKTFKAEQRKSTPNPDELADLQERLELNRECAERIHEQSDDRAAFHYRWSFLPQHASLHAGRCSNHASRALDDVGDIELPLHYATLRPYMTAYGKSILLDEGTVDIHNVYGQVLRGNLGKQPVVMLLERHEDSSISGTYFYSKYRKAIDLYGRVNGKRIELDERDPEGKIIARMQLHMDGNRLRGTWQQHDLLPIDLHAP</sequence>
<dbReference type="AlphaFoldDB" id="A0A8J3F393"/>
<evidence type="ECO:0000313" key="2">
    <source>
        <dbReference type="Proteomes" id="UP000642180"/>
    </source>
</evidence>
<reference evidence="2" key="1">
    <citation type="journal article" date="2019" name="Int. J. Syst. Evol. Microbiol.">
        <title>The Global Catalogue of Microorganisms (GCM) 10K type strain sequencing project: providing services to taxonomists for standard genome sequencing and annotation.</title>
        <authorList>
            <consortium name="The Broad Institute Genomics Platform"/>
            <consortium name="The Broad Institute Genome Sequencing Center for Infectious Disease"/>
            <person name="Wu L."/>
            <person name="Ma J."/>
        </authorList>
    </citation>
    <scope>NUCLEOTIDE SEQUENCE [LARGE SCALE GENOMIC DNA]</scope>
    <source>
        <strain evidence="2">CCM 2767</strain>
    </source>
</reference>
<dbReference type="Proteomes" id="UP000642180">
    <property type="component" value="Unassembled WGS sequence"/>
</dbReference>
<protein>
    <submittedName>
        <fullName evidence="1">Uncharacterized protein</fullName>
    </submittedName>
</protein>
<dbReference type="EMBL" id="BMDI01000002">
    <property type="protein sequence ID" value="GGI19786.1"/>
    <property type="molecule type" value="Genomic_DNA"/>
</dbReference>